<dbReference type="AlphaFoldDB" id="A0A1I4JGA0"/>
<feature type="domain" description="CRM" evidence="3">
    <location>
        <begin position="1"/>
        <end position="96"/>
    </location>
</feature>
<dbReference type="NCBIfam" id="TIGR00253">
    <property type="entry name" value="RNA_bind_YhbY"/>
    <property type="match status" value="1"/>
</dbReference>
<dbReference type="STRING" id="266892.SAMN04488054_103147"/>
<dbReference type="EMBL" id="FOTY01000003">
    <property type="protein sequence ID" value="SFL65599.1"/>
    <property type="molecule type" value="Genomic_DNA"/>
</dbReference>
<dbReference type="RefSeq" id="WP_090925709.1">
    <property type="nucleotide sequence ID" value="NZ_FOTY01000003.1"/>
</dbReference>
<dbReference type="PANTHER" id="PTHR40065:SF3">
    <property type="entry name" value="RNA-BINDING PROTEIN YHBY"/>
    <property type="match status" value="1"/>
</dbReference>
<sequence length="97" mass="10689">MLTGKQKRFLRRKAHGLKPVFQIGKAGITDNLVNQTADALEARELIKINMLQNCMEDKHEASDSLAQGAGADVVQVIGNTIILYRESNENKAIELPS</sequence>
<organism evidence="4 5">
    <name type="scientific">Salibacterium qingdaonense</name>
    <dbReference type="NCBI Taxonomy" id="266892"/>
    <lineage>
        <taxon>Bacteria</taxon>
        <taxon>Bacillati</taxon>
        <taxon>Bacillota</taxon>
        <taxon>Bacilli</taxon>
        <taxon>Bacillales</taxon>
        <taxon>Bacillaceae</taxon>
    </lineage>
</organism>
<evidence type="ECO:0000313" key="4">
    <source>
        <dbReference type="EMBL" id="SFL65599.1"/>
    </source>
</evidence>
<evidence type="ECO:0000313" key="5">
    <source>
        <dbReference type="Proteomes" id="UP000199668"/>
    </source>
</evidence>
<dbReference type="Pfam" id="PF01985">
    <property type="entry name" value="CRS1_YhbY"/>
    <property type="match status" value="1"/>
</dbReference>
<dbReference type="Proteomes" id="UP000199668">
    <property type="component" value="Unassembled WGS sequence"/>
</dbReference>
<dbReference type="InterPro" id="IPR017924">
    <property type="entry name" value="RNA-binding_YhbY"/>
</dbReference>
<evidence type="ECO:0000259" key="3">
    <source>
        <dbReference type="PROSITE" id="PS51295"/>
    </source>
</evidence>
<gene>
    <name evidence="4" type="ORF">SAMN04488054_103147</name>
</gene>
<dbReference type="InterPro" id="IPR035920">
    <property type="entry name" value="YhbY-like_sf"/>
</dbReference>
<dbReference type="Gene3D" id="3.30.110.60">
    <property type="entry name" value="YhbY-like"/>
    <property type="match status" value="1"/>
</dbReference>
<dbReference type="SUPFAM" id="SSF75471">
    <property type="entry name" value="YhbY-like"/>
    <property type="match status" value="1"/>
</dbReference>
<keyword evidence="1 2" id="KW-0694">RNA-binding</keyword>
<dbReference type="InterPro" id="IPR001890">
    <property type="entry name" value="RNA-binding_CRM"/>
</dbReference>
<dbReference type="InterPro" id="IPR051925">
    <property type="entry name" value="RNA-binding_domain"/>
</dbReference>
<dbReference type="SMART" id="SM01103">
    <property type="entry name" value="CRS1_YhbY"/>
    <property type="match status" value="1"/>
</dbReference>
<reference evidence="4 5" key="1">
    <citation type="submission" date="2016-10" db="EMBL/GenBank/DDBJ databases">
        <authorList>
            <person name="de Groot N.N."/>
        </authorList>
    </citation>
    <scope>NUCLEOTIDE SEQUENCE [LARGE SCALE GENOMIC DNA]</scope>
    <source>
        <strain evidence="4 5">CGMCC 1.6134</strain>
    </source>
</reference>
<keyword evidence="5" id="KW-1185">Reference proteome</keyword>
<evidence type="ECO:0000256" key="2">
    <source>
        <dbReference type="PROSITE-ProRule" id="PRU00626"/>
    </source>
</evidence>
<dbReference type="GO" id="GO:0003723">
    <property type="term" value="F:RNA binding"/>
    <property type="evidence" value="ECO:0007669"/>
    <property type="project" value="UniProtKB-UniRule"/>
</dbReference>
<proteinExistence type="predicted"/>
<dbReference type="PANTHER" id="PTHR40065">
    <property type="entry name" value="RNA-BINDING PROTEIN YHBY"/>
    <property type="match status" value="1"/>
</dbReference>
<dbReference type="PROSITE" id="PS51295">
    <property type="entry name" value="CRM"/>
    <property type="match status" value="1"/>
</dbReference>
<evidence type="ECO:0000256" key="1">
    <source>
        <dbReference type="ARBA" id="ARBA00022884"/>
    </source>
</evidence>
<dbReference type="OrthoDB" id="9797519at2"/>
<accession>A0A1I4JGA0</accession>
<name>A0A1I4JGA0_9BACI</name>
<protein>
    <submittedName>
        <fullName evidence="4">RNA-binding protein</fullName>
    </submittedName>
</protein>